<dbReference type="PANTHER" id="PTHR12184">
    <property type="entry name" value="UBIQUINOL-CYTOCHROME C REDUCTASE COMPLEX ASSEMBLY FACTOR 1 FAMILY MEMBER"/>
    <property type="match status" value="1"/>
</dbReference>
<dbReference type="InterPro" id="IPR007129">
    <property type="entry name" value="Ubiqinol_cyt_c_chaperone_CPB3"/>
</dbReference>
<sequence>MILFSKSRRETRTAAEALYARTVAAARRPELFLEFSVPDTVEGRFEALTLHLLPVIHRLQRPDGDPEFARVLSEVFVEHMDDALREMGISDRKVPKRMKGLFGLFAGRIDAYSHAIATGDSAALTNAVARNVYVDGDPHFAAGRLATYLKGAVEAFDRTGLQDLRQGSAPFPSIHFQEDQQP</sequence>
<name>A0A1H9CCI9_9HYPH</name>
<gene>
    <name evidence="4" type="ORF">SAMN05216548_102114</name>
</gene>
<dbReference type="STRING" id="1855383.SAMN05216548_102114"/>
<protein>
    <submittedName>
        <fullName evidence="4">Cytochrome b pre-mRNA-processing protein 3</fullName>
    </submittedName>
</protein>
<evidence type="ECO:0000256" key="2">
    <source>
        <dbReference type="ARBA" id="ARBA00006436"/>
    </source>
</evidence>
<feature type="domain" description="Ubiquinol-cytochrome c chaperone" evidence="3">
    <location>
        <begin position="34"/>
        <end position="169"/>
    </location>
</feature>
<keyword evidence="5" id="KW-1185">Reference proteome</keyword>
<dbReference type="Pfam" id="PF03981">
    <property type="entry name" value="Ubiq_cyt_C_chap"/>
    <property type="match status" value="1"/>
</dbReference>
<evidence type="ECO:0000313" key="4">
    <source>
        <dbReference type="EMBL" id="SEP98852.1"/>
    </source>
</evidence>
<accession>A0A1H9CCI9</accession>
<comment type="similarity">
    <text evidence="1">Belongs to the CBP3 family.</text>
</comment>
<evidence type="ECO:0000313" key="5">
    <source>
        <dbReference type="Proteomes" id="UP000199647"/>
    </source>
</evidence>
<evidence type="ECO:0000256" key="1">
    <source>
        <dbReference type="ARBA" id="ARBA00006407"/>
    </source>
</evidence>
<dbReference type="EMBL" id="FOFG01000002">
    <property type="protein sequence ID" value="SEP98852.1"/>
    <property type="molecule type" value="Genomic_DNA"/>
</dbReference>
<dbReference type="PANTHER" id="PTHR12184:SF1">
    <property type="entry name" value="UBIQUINOL-CYTOCHROME-C REDUCTASE COMPLEX ASSEMBLY FACTOR 1"/>
    <property type="match status" value="1"/>
</dbReference>
<dbReference type="AlphaFoldDB" id="A0A1H9CCI9"/>
<organism evidence="4 5">
    <name type="scientific">Faunimonas pinastri</name>
    <dbReference type="NCBI Taxonomy" id="1855383"/>
    <lineage>
        <taxon>Bacteria</taxon>
        <taxon>Pseudomonadati</taxon>
        <taxon>Pseudomonadota</taxon>
        <taxon>Alphaproteobacteria</taxon>
        <taxon>Hyphomicrobiales</taxon>
        <taxon>Afifellaceae</taxon>
        <taxon>Faunimonas</taxon>
    </lineage>
</organism>
<comment type="similarity">
    <text evidence="2">Belongs to the UPF0174 family.</text>
</comment>
<dbReference type="Proteomes" id="UP000199647">
    <property type="component" value="Unassembled WGS sequence"/>
</dbReference>
<proteinExistence type="inferred from homology"/>
<dbReference type="InterPro" id="IPR021150">
    <property type="entry name" value="Ubiq_cyt_c_chap"/>
</dbReference>
<reference evidence="4 5" key="1">
    <citation type="submission" date="2016-10" db="EMBL/GenBank/DDBJ databases">
        <authorList>
            <person name="de Groot N.N."/>
        </authorList>
    </citation>
    <scope>NUCLEOTIDE SEQUENCE [LARGE SCALE GENOMIC DNA]</scope>
    <source>
        <strain evidence="4 5">A52C2</strain>
    </source>
</reference>
<dbReference type="RefSeq" id="WP_177176686.1">
    <property type="nucleotide sequence ID" value="NZ_FOFG01000002.1"/>
</dbReference>
<evidence type="ECO:0000259" key="3">
    <source>
        <dbReference type="Pfam" id="PF03981"/>
    </source>
</evidence>